<keyword evidence="2" id="KW-0378">Hydrolase</keyword>
<dbReference type="EMBL" id="MT142480">
    <property type="protein sequence ID" value="QJA82141.1"/>
    <property type="molecule type" value="Genomic_DNA"/>
</dbReference>
<dbReference type="SMART" id="SM00496">
    <property type="entry name" value="IENR2"/>
    <property type="match status" value="2"/>
</dbReference>
<evidence type="ECO:0000259" key="1">
    <source>
        <dbReference type="SMART" id="SM00496"/>
    </source>
</evidence>
<keyword evidence="2" id="KW-0540">Nuclease</keyword>
<dbReference type="GO" id="GO:0003677">
    <property type="term" value="F:DNA binding"/>
    <property type="evidence" value="ECO:0007669"/>
    <property type="project" value="InterPro"/>
</dbReference>
<dbReference type="EMBL" id="MT141438">
    <property type="protein sequence ID" value="QJA61340.1"/>
    <property type="molecule type" value="Genomic_DNA"/>
</dbReference>
<dbReference type="InterPro" id="IPR003611">
    <property type="entry name" value="NUMOD3"/>
</dbReference>
<reference evidence="2" key="1">
    <citation type="submission" date="2020-03" db="EMBL/GenBank/DDBJ databases">
        <title>The deep terrestrial virosphere.</title>
        <authorList>
            <person name="Holmfeldt K."/>
            <person name="Nilsson E."/>
            <person name="Simone D."/>
            <person name="Lopez-Fernandez M."/>
            <person name="Wu X."/>
            <person name="de Brujin I."/>
            <person name="Lundin D."/>
            <person name="Andersson A."/>
            <person name="Bertilsson S."/>
            <person name="Dopson M."/>
        </authorList>
    </citation>
    <scope>NUCLEOTIDE SEQUENCE</scope>
    <source>
        <strain evidence="3">MM415A00442</strain>
        <strain evidence="2">MM415B00961</strain>
    </source>
</reference>
<dbReference type="SUPFAM" id="SSF54060">
    <property type="entry name" value="His-Me finger endonucleases"/>
    <property type="match status" value="1"/>
</dbReference>
<keyword evidence="2" id="KW-0255">Endonuclease</keyword>
<evidence type="ECO:0000313" key="2">
    <source>
        <dbReference type="EMBL" id="QJA61340.1"/>
    </source>
</evidence>
<accession>A0A6M3IV28</accession>
<dbReference type="AlphaFoldDB" id="A0A6M3IV28"/>
<feature type="domain" description="Nuclease associated modular" evidence="1">
    <location>
        <begin position="45"/>
        <end position="61"/>
    </location>
</feature>
<protein>
    <submittedName>
        <fullName evidence="2">Putative homing endonuclease</fullName>
    </submittedName>
</protein>
<dbReference type="Pfam" id="PF13392">
    <property type="entry name" value="HNH_3"/>
    <property type="match status" value="1"/>
</dbReference>
<feature type="domain" description="Nuclease associated modular" evidence="1">
    <location>
        <begin position="62"/>
        <end position="78"/>
    </location>
</feature>
<dbReference type="GO" id="GO:0004519">
    <property type="term" value="F:endonuclease activity"/>
    <property type="evidence" value="ECO:0007669"/>
    <property type="project" value="UniProtKB-KW"/>
</dbReference>
<gene>
    <name evidence="3" type="ORF">MM415A00442_0024</name>
    <name evidence="2" type="ORF">MM415B00961_0014</name>
</gene>
<dbReference type="Gene3D" id="3.90.75.20">
    <property type="match status" value="1"/>
</dbReference>
<proteinExistence type="predicted"/>
<dbReference type="InterPro" id="IPR044925">
    <property type="entry name" value="His-Me_finger_sf"/>
</dbReference>
<dbReference type="Pfam" id="PF07460">
    <property type="entry name" value="NUMOD3"/>
    <property type="match status" value="1"/>
</dbReference>
<sequence length="174" mass="20657">MRDKNGRFIKGCPKFYERTEYHKEICRKNGLLRKGKPSSNKGRKNWFKHSEEFKRKISERFKGKHLSIEHRKKLSERQLGSKNHAWKGGRLTNSAGYIIIKKSDHPFCGIHGYVMEHRLVMEKIIGRYLEPFEIIHHRNGIKSDNRPENLELTIRKAHLGKVRCPHCLKEFSIR</sequence>
<evidence type="ECO:0000313" key="3">
    <source>
        <dbReference type="EMBL" id="QJA82141.1"/>
    </source>
</evidence>
<organism evidence="2">
    <name type="scientific">viral metagenome</name>
    <dbReference type="NCBI Taxonomy" id="1070528"/>
    <lineage>
        <taxon>unclassified sequences</taxon>
        <taxon>metagenomes</taxon>
        <taxon>organismal metagenomes</taxon>
    </lineage>
</organism>
<dbReference type="InterPro" id="IPR003615">
    <property type="entry name" value="HNH_nuc"/>
</dbReference>
<dbReference type="SUPFAM" id="SSF64496">
    <property type="entry name" value="DNA-binding domain of intron-encoded endonucleases"/>
    <property type="match status" value="1"/>
</dbReference>
<name>A0A6M3IV28_9ZZZZ</name>